<feature type="binding site" evidence="14">
    <location>
        <position position="234"/>
    </location>
    <ligand>
        <name>a divalent metal cation</name>
        <dbReference type="ChEBI" id="CHEBI:60240"/>
    </ligand>
</feature>
<comment type="caution">
    <text evidence="16">The sequence shown here is derived from an EMBL/GenBank/DDBJ whole genome shotgun (WGS) entry which is preliminary data.</text>
</comment>
<dbReference type="InterPro" id="IPR018294">
    <property type="entry name" value="ISPD_synthase_CS"/>
</dbReference>
<name>A0A3M0MJY6_9RHOB</name>
<feature type="region of interest" description="2-C-methyl-D-erythritol 4-phosphate cytidylyltransferase" evidence="14">
    <location>
        <begin position="1"/>
        <end position="225"/>
    </location>
</feature>
<dbReference type="InterPro" id="IPR026596">
    <property type="entry name" value="IspD/F"/>
</dbReference>
<dbReference type="Proteomes" id="UP000273516">
    <property type="component" value="Unassembled WGS sequence"/>
</dbReference>
<dbReference type="Gene3D" id="3.30.1330.50">
    <property type="entry name" value="2-C-methyl-D-erythritol 2,4-cyclodiphosphate synthase"/>
    <property type="match status" value="1"/>
</dbReference>
<feature type="binding site" evidence="14">
    <location>
        <position position="266"/>
    </location>
    <ligand>
        <name>a divalent metal cation</name>
        <dbReference type="ChEBI" id="CHEBI:60240"/>
    </ligand>
</feature>
<evidence type="ECO:0000256" key="10">
    <source>
        <dbReference type="ARBA" id="ARBA00022723"/>
    </source>
</evidence>
<keyword evidence="13 14" id="KW-0511">Multifunctional enzyme</keyword>
<feature type="site" description="Transition state stabilizer" evidence="14">
    <location>
        <position position="357"/>
    </location>
</feature>
<comment type="similarity">
    <text evidence="14">In the N-terminal section; belongs to the IspD/TarI cytidylyltransferase family. IspD subfamily.</text>
</comment>
<dbReference type="CDD" id="cd02516">
    <property type="entry name" value="CDP-ME_synthetase"/>
    <property type="match status" value="1"/>
</dbReference>
<evidence type="ECO:0000313" key="17">
    <source>
        <dbReference type="Proteomes" id="UP000273516"/>
    </source>
</evidence>
<keyword evidence="10 14" id="KW-0479">Metal-binding</keyword>
<evidence type="ECO:0000259" key="15">
    <source>
        <dbReference type="Pfam" id="PF02542"/>
    </source>
</evidence>
<evidence type="ECO:0000313" key="16">
    <source>
        <dbReference type="EMBL" id="RMC37878.1"/>
    </source>
</evidence>
<dbReference type="UniPathway" id="UPA00056">
    <property type="reaction ID" value="UER00093"/>
</dbReference>
<dbReference type="HAMAP" id="MF_00108">
    <property type="entry name" value="IspD"/>
    <property type="match status" value="1"/>
</dbReference>
<sequence>MTIRAPAGYAAIVLAAGRGVRAGGTQPKQWCDLGDRPVLARALDAFAGFERVVLVVHEDDMGAAIAQFAGPVTIVTGGETRSASVMAGLTALEGQASHVLIHDGARPLTPAPVIQGVIDALEGDAIAAAPGLAVSDTLWHGEAGHVSGITPRDGLYRAQTPQGFRLPHIIAAHRAHPEGATDDVALALKMGHPVAITEGSEDNLKITWPGDFARAEKLLGGAMDIRLGNGFDVHAFGPGDHVWLCGIRIPHDAGLVGHSDADVGMHALTDAIYGALAEGDIGRHFPPSDPQWKGLASEIFLRHAIDLARERGFRLANVDVTLICEMPKIGPHASAMQARLSEVMQTEANRISVKATTSERLGFTGRGEGIAAIATASLIKG</sequence>
<dbReference type="GO" id="GO:0016114">
    <property type="term" value="P:terpenoid biosynthetic process"/>
    <property type="evidence" value="ECO:0007669"/>
    <property type="project" value="InterPro"/>
</dbReference>
<dbReference type="InterPro" id="IPR020555">
    <property type="entry name" value="MECDP_synthase_CS"/>
</dbReference>
<keyword evidence="12 14" id="KW-0456">Lyase</keyword>
<evidence type="ECO:0000256" key="11">
    <source>
        <dbReference type="ARBA" id="ARBA00023229"/>
    </source>
</evidence>
<feature type="binding site" evidence="14">
    <location>
        <position position="366"/>
    </location>
    <ligand>
        <name>4-CDP-2-C-methyl-D-erythritol 2-phosphate</name>
        <dbReference type="ChEBI" id="CHEBI:57919"/>
    </ligand>
</feature>
<feature type="binding site" evidence="14">
    <location>
        <begin position="232"/>
        <end position="234"/>
    </location>
    <ligand>
        <name>4-CDP-2-C-methyl-D-erythritol 2-phosphate</name>
        <dbReference type="ChEBI" id="CHEBI:57919"/>
    </ligand>
</feature>
<comment type="similarity">
    <text evidence="6">Belongs to the IspF family.</text>
</comment>
<feature type="binding site" evidence="14">
    <location>
        <begin position="258"/>
        <end position="259"/>
    </location>
    <ligand>
        <name>4-CDP-2-C-methyl-D-erythritol 2-phosphate</name>
        <dbReference type="ChEBI" id="CHEBI:57919"/>
    </ligand>
</feature>
<dbReference type="AlphaFoldDB" id="A0A3M0MJY6"/>
<feature type="domain" description="2-C-methyl-D-erythritol 2,4-cyclodiphosphate synthase" evidence="15">
    <location>
        <begin position="225"/>
        <end position="378"/>
    </location>
</feature>
<dbReference type="InterPro" id="IPR034683">
    <property type="entry name" value="IspD/TarI"/>
</dbReference>
<proteinExistence type="inferred from homology"/>
<evidence type="ECO:0000256" key="13">
    <source>
        <dbReference type="ARBA" id="ARBA00023268"/>
    </source>
</evidence>
<dbReference type="NCBIfam" id="TIGR00453">
    <property type="entry name" value="ispD"/>
    <property type="match status" value="1"/>
</dbReference>
<feature type="region of interest" description="2-C-methyl-D-erythritol 2,4-cyclodiphosphate synthase" evidence="14">
    <location>
        <begin position="226"/>
        <end position="381"/>
    </location>
</feature>
<dbReference type="HAMAP" id="MF_00107">
    <property type="entry name" value="IspF"/>
    <property type="match status" value="1"/>
</dbReference>
<evidence type="ECO:0000256" key="12">
    <source>
        <dbReference type="ARBA" id="ARBA00023239"/>
    </source>
</evidence>
<dbReference type="GO" id="GO:0008685">
    <property type="term" value="F:2-C-methyl-D-erythritol 2,4-cyclodiphosphate synthase activity"/>
    <property type="evidence" value="ECO:0007669"/>
    <property type="project" value="UniProtKB-UniRule"/>
</dbReference>
<comment type="catalytic activity">
    <reaction evidence="2 14">
        <text>2-C-methyl-D-erythritol 4-phosphate + CTP + H(+) = 4-CDP-2-C-methyl-D-erythritol + diphosphate</text>
        <dbReference type="Rhea" id="RHEA:13429"/>
        <dbReference type="ChEBI" id="CHEBI:15378"/>
        <dbReference type="ChEBI" id="CHEBI:33019"/>
        <dbReference type="ChEBI" id="CHEBI:37563"/>
        <dbReference type="ChEBI" id="CHEBI:57823"/>
        <dbReference type="ChEBI" id="CHEBI:58262"/>
        <dbReference type="EC" id="2.7.7.60"/>
    </reaction>
</comment>
<evidence type="ECO:0000256" key="8">
    <source>
        <dbReference type="ARBA" id="ARBA00022679"/>
    </source>
</evidence>
<dbReference type="PROSITE" id="PS01350">
    <property type="entry name" value="ISPF"/>
    <property type="match status" value="1"/>
</dbReference>
<dbReference type="PANTHER" id="PTHR43181:SF1">
    <property type="entry name" value="2-C-METHYL-D-ERYTHRITOL 2,4-CYCLODIPHOSPHATE SYNTHASE, CHLOROPLASTIC"/>
    <property type="match status" value="1"/>
</dbReference>
<feature type="binding site" evidence="14">
    <location>
        <position position="232"/>
    </location>
    <ligand>
        <name>a divalent metal cation</name>
        <dbReference type="ChEBI" id="CHEBI:60240"/>
    </ligand>
</feature>
<feature type="site" description="Transition state stabilizer" evidence="14">
    <location>
        <position position="28"/>
    </location>
</feature>
<dbReference type="NCBIfam" id="TIGR00151">
    <property type="entry name" value="ispF"/>
    <property type="match status" value="1"/>
</dbReference>
<evidence type="ECO:0000256" key="7">
    <source>
        <dbReference type="ARBA" id="ARBA00009789"/>
    </source>
</evidence>
<comment type="cofactor">
    <cofactor evidence="3 14">
        <name>a divalent metal cation</name>
        <dbReference type="ChEBI" id="CHEBI:60240"/>
    </cofactor>
</comment>
<dbReference type="EC" id="4.6.1.12" evidence="14"/>
<dbReference type="PROSITE" id="PS01295">
    <property type="entry name" value="ISPD"/>
    <property type="match status" value="1"/>
</dbReference>
<feature type="binding site" evidence="14">
    <location>
        <position position="363"/>
    </location>
    <ligand>
        <name>4-CDP-2-C-methyl-D-erythritol 2-phosphate</name>
        <dbReference type="ChEBI" id="CHEBI:57919"/>
    </ligand>
</feature>
<comment type="caution">
    <text evidence="14">Lacks conserved residue(s) required for the propagation of feature annotation.</text>
</comment>
<evidence type="ECO:0000256" key="1">
    <source>
        <dbReference type="ARBA" id="ARBA00000200"/>
    </source>
</evidence>
<dbReference type="InterPro" id="IPR029044">
    <property type="entry name" value="Nucleotide-diphossugar_trans"/>
</dbReference>
<comment type="function">
    <text evidence="14">Bifunctional enzyme that catalyzes the formation of 4-diphosphocytidyl-2-C-methyl-D-erythritol from CTP and 2-C-methyl-D-erythritol 4-phosphate (MEP) (IspD), and catalyzes the conversion of 4-diphosphocytidyl-2-C-methyl-D-erythritol 2-phosphate (CDP-ME2P) to 2-C-methyl-D-erythritol 2,4-cyclodiphosphate (ME-CPP) with a corresponding release of cytidine 5-monophosphate (CMP) (IspF).</text>
</comment>
<evidence type="ECO:0000256" key="4">
    <source>
        <dbReference type="ARBA" id="ARBA00004709"/>
    </source>
</evidence>
<evidence type="ECO:0000256" key="9">
    <source>
        <dbReference type="ARBA" id="ARBA00022695"/>
    </source>
</evidence>
<dbReference type="FunFam" id="3.30.1330.50:FF:000003">
    <property type="entry name" value="2-C-methyl-D-erythritol 2,4-cyclodiphosphate synthase"/>
    <property type="match status" value="1"/>
</dbReference>
<evidence type="ECO:0000256" key="14">
    <source>
        <dbReference type="HAMAP-Rule" id="MF_01520"/>
    </source>
</evidence>
<comment type="similarity">
    <text evidence="14">In the C-terminal section; belongs to the IspF family.</text>
</comment>
<gene>
    <name evidence="14" type="primary">ispDF</name>
    <name evidence="16" type="ORF">C9E81_03890</name>
</gene>
<keyword evidence="11 14" id="KW-0414">Isoprene biosynthesis</keyword>
<dbReference type="InterPro" id="IPR001228">
    <property type="entry name" value="IspD"/>
</dbReference>
<feature type="site" description="Positions MEP for the nucleophilic attack" evidence="14">
    <location>
        <position position="205"/>
    </location>
</feature>
<protein>
    <recommendedName>
        <fullName evidence="14">Bifunctional enzyme IspD/IspF</fullName>
    </recommendedName>
    <domain>
        <recommendedName>
            <fullName evidence="14">2-C-methyl-D-erythritol 4-phosphate cytidylyltransferase</fullName>
            <ecNumber evidence="14">2.7.7.60</ecNumber>
        </recommendedName>
        <alternativeName>
            <fullName evidence="14">4-diphosphocytidyl-2C-methyl-D-erythritol synthase</fullName>
        </alternativeName>
        <alternativeName>
            <fullName evidence="14">MEP cytidylyltransferase</fullName>
            <shortName evidence="14">MCT</shortName>
        </alternativeName>
    </domain>
    <domain>
        <recommendedName>
            <fullName evidence="14">2-C-methyl-D-erythritol 2,4-cyclodiphosphate synthase</fullName>
            <shortName evidence="14">MECDP-synthase</shortName>
            <shortName evidence="14">MECPP-synthase</shortName>
            <shortName evidence="14">MECPS</shortName>
            <ecNumber evidence="14">4.6.1.12</ecNumber>
        </recommendedName>
    </domain>
</protein>
<feature type="binding site" evidence="14">
    <location>
        <begin position="280"/>
        <end position="282"/>
    </location>
    <ligand>
        <name>4-CDP-2-C-methyl-D-erythritol 2-phosphate</name>
        <dbReference type="ChEBI" id="CHEBI:57919"/>
    </ligand>
</feature>
<feature type="site" description="Transition state stabilizer" evidence="14">
    <location>
        <position position="21"/>
    </location>
</feature>
<dbReference type="PANTHER" id="PTHR43181">
    <property type="entry name" value="2-C-METHYL-D-ERYTHRITOL 2,4-CYCLODIPHOSPHATE SYNTHASE, CHLOROPLASTIC"/>
    <property type="match status" value="1"/>
</dbReference>
<dbReference type="InterPro" id="IPR036571">
    <property type="entry name" value="MECDP_synthase_sf"/>
</dbReference>
<keyword evidence="8 14" id="KW-0808">Transferase</keyword>
<dbReference type="Gene3D" id="3.90.550.10">
    <property type="entry name" value="Spore Coat Polysaccharide Biosynthesis Protein SpsA, Chain A"/>
    <property type="match status" value="1"/>
</dbReference>
<dbReference type="HAMAP" id="MF_01520">
    <property type="entry name" value="IspDF"/>
    <property type="match status" value="1"/>
</dbReference>
<dbReference type="RefSeq" id="WP_122110962.1">
    <property type="nucleotide sequence ID" value="NZ_QOKZ01000001.1"/>
</dbReference>
<feature type="site" description="Transition state stabilizer" evidence="14">
    <location>
        <position position="258"/>
    </location>
</feature>
<feature type="binding site" evidence="14">
    <location>
        <begin position="356"/>
        <end position="359"/>
    </location>
    <ligand>
        <name>4-CDP-2-C-methyl-D-erythritol 2-phosphate</name>
        <dbReference type="ChEBI" id="CHEBI:57919"/>
    </ligand>
</feature>
<evidence type="ECO:0000256" key="2">
    <source>
        <dbReference type="ARBA" id="ARBA00001282"/>
    </source>
</evidence>
<comment type="pathway">
    <text evidence="4 14">Isoprenoid biosynthesis; isopentenyl diphosphate biosynthesis via DXP pathway; isopentenyl diphosphate from 1-deoxy-D-xylulose 5-phosphate: step 4/6.</text>
</comment>
<accession>A0A3M0MJY6</accession>
<evidence type="ECO:0000256" key="5">
    <source>
        <dbReference type="ARBA" id="ARBA00004787"/>
    </source>
</evidence>
<dbReference type="Pfam" id="PF01128">
    <property type="entry name" value="IspD"/>
    <property type="match status" value="1"/>
</dbReference>
<keyword evidence="17" id="KW-1185">Reference proteome</keyword>
<dbReference type="CDD" id="cd00554">
    <property type="entry name" value="MECDP_synthase"/>
    <property type="match status" value="1"/>
</dbReference>
<keyword evidence="9 14" id="KW-0548">Nucleotidyltransferase</keyword>
<dbReference type="NCBIfam" id="NF006899">
    <property type="entry name" value="PRK09382.1"/>
    <property type="match status" value="1"/>
</dbReference>
<organism evidence="16 17">
    <name type="scientific">Paracoccus alkanivorans</name>
    <dbReference type="NCBI Taxonomy" id="2116655"/>
    <lineage>
        <taxon>Bacteria</taxon>
        <taxon>Pseudomonadati</taxon>
        <taxon>Pseudomonadota</taxon>
        <taxon>Alphaproteobacteria</taxon>
        <taxon>Rhodobacterales</taxon>
        <taxon>Paracoccaceae</taxon>
        <taxon>Paracoccus</taxon>
    </lineage>
</organism>
<dbReference type="Pfam" id="PF02542">
    <property type="entry name" value="YgbB"/>
    <property type="match status" value="1"/>
</dbReference>
<reference evidence="16 17" key="1">
    <citation type="submission" date="2018-07" db="EMBL/GenBank/DDBJ databases">
        <authorList>
            <person name="Zhang Y."/>
            <person name="Wang L."/>
            <person name="Ma S."/>
        </authorList>
    </citation>
    <scope>NUCLEOTIDE SEQUENCE [LARGE SCALE GENOMIC DNA]</scope>
    <source>
        <strain evidence="16 17">4-2</strain>
    </source>
</reference>
<dbReference type="GO" id="GO:0019288">
    <property type="term" value="P:isopentenyl diphosphate biosynthetic process, methylerythritol 4-phosphate pathway"/>
    <property type="evidence" value="ECO:0007669"/>
    <property type="project" value="UniProtKB-UniRule"/>
</dbReference>
<comment type="pathway">
    <text evidence="5 14">Isoprenoid biosynthesis; isopentenyl diphosphate biosynthesis via DXP pathway; isopentenyl diphosphate from 1-deoxy-D-xylulose 5-phosphate: step 2/6.</text>
</comment>
<dbReference type="OrthoDB" id="9804336at2"/>
<comment type="similarity">
    <text evidence="7">Belongs to the IspD/TarI cytidylyltransferase family. IspD subfamily.</text>
</comment>
<evidence type="ECO:0000256" key="6">
    <source>
        <dbReference type="ARBA" id="ARBA00008480"/>
    </source>
</evidence>
<dbReference type="EC" id="2.7.7.60" evidence="14"/>
<dbReference type="SUPFAM" id="SSF69765">
    <property type="entry name" value="IpsF-like"/>
    <property type="match status" value="1"/>
</dbReference>
<dbReference type="EMBL" id="QOKZ01000001">
    <property type="protein sequence ID" value="RMC37878.1"/>
    <property type="molecule type" value="Genomic_DNA"/>
</dbReference>
<comment type="catalytic activity">
    <reaction evidence="1 14">
        <text>4-CDP-2-C-methyl-D-erythritol 2-phosphate = 2-C-methyl-D-erythritol 2,4-cyclic diphosphate + CMP</text>
        <dbReference type="Rhea" id="RHEA:23864"/>
        <dbReference type="ChEBI" id="CHEBI:57919"/>
        <dbReference type="ChEBI" id="CHEBI:58483"/>
        <dbReference type="ChEBI" id="CHEBI:60377"/>
        <dbReference type="EC" id="4.6.1.12"/>
    </reaction>
</comment>
<evidence type="ECO:0000256" key="3">
    <source>
        <dbReference type="ARBA" id="ARBA00001968"/>
    </source>
</evidence>
<dbReference type="GO" id="GO:0046872">
    <property type="term" value="F:metal ion binding"/>
    <property type="evidence" value="ECO:0007669"/>
    <property type="project" value="UniProtKB-KW"/>
</dbReference>
<dbReference type="SUPFAM" id="SSF53448">
    <property type="entry name" value="Nucleotide-diphospho-sugar transferases"/>
    <property type="match status" value="1"/>
</dbReference>
<dbReference type="GO" id="GO:0050518">
    <property type="term" value="F:2-C-methyl-D-erythritol 4-phosphate cytidylyltransferase activity"/>
    <property type="evidence" value="ECO:0007669"/>
    <property type="project" value="UniProtKB-UniRule"/>
</dbReference>
<dbReference type="InterPro" id="IPR003526">
    <property type="entry name" value="MECDP_synthase"/>
</dbReference>
<feature type="site" description="Positions MEP for the nucleophilic attack" evidence="14">
    <location>
        <position position="152"/>
    </location>
</feature>